<gene>
    <name evidence="1" type="ORF">SAMN02746066_04040</name>
</gene>
<proteinExistence type="predicted"/>
<evidence type="ECO:0000313" key="2">
    <source>
        <dbReference type="Proteomes" id="UP000184038"/>
    </source>
</evidence>
<organism evidence="1 2">
    <name type="scientific">Anaerosporobacter mobilis DSM 15930</name>
    <dbReference type="NCBI Taxonomy" id="1120996"/>
    <lineage>
        <taxon>Bacteria</taxon>
        <taxon>Bacillati</taxon>
        <taxon>Bacillota</taxon>
        <taxon>Clostridia</taxon>
        <taxon>Lachnospirales</taxon>
        <taxon>Lachnospiraceae</taxon>
        <taxon>Anaerosporobacter</taxon>
    </lineage>
</organism>
<dbReference type="STRING" id="1120996.SAMN02746066_04040"/>
<dbReference type="Proteomes" id="UP000184038">
    <property type="component" value="Unassembled WGS sequence"/>
</dbReference>
<name>A0A1M7MVC7_9FIRM</name>
<protein>
    <submittedName>
        <fullName evidence="1">Uncharacterized protein</fullName>
    </submittedName>
</protein>
<dbReference type="AlphaFoldDB" id="A0A1M7MVC7"/>
<evidence type="ECO:0000313" key="1">
    <source>
        <dbReference type="EMBL" id="SHM94992.1"/>
    </source>
</evidence>
<keyword evidence="2" id="KW-1185">Reference proteome</keyword>
<sequence length="56" mass="6252">MIVDSILKGGEKLAGYLAMRIKGGFLNYNAVIAKYPQFEEDINLILGSDRYIVSQD</sequence>
<reference evidence="1 2" key="1">
    <citation type="submission" date="2016-11" db="EMBL/GenBank/DDBJ databases">
        <authorList>
            <person name="Jaros S."/>
            <person name="Januszkiewicz K."/>
            <person name="Wedrychowicz H."/>
        </authorList>
    </citation>
    <scope>NUCLEOTIDE SEQUENCE [LARGE SCALE GENOMIC DNA]</scope>
    <source>
        <strain evidence="1 2">DSM 15930</strain>
    </source>
</reference>
<dbReference type="EMBL" id="FRCP01000023">
    <property type="protein sequence ID" value="SHM94992.1"/>
    <property type="molecule type" value="Genomic_DNA"/>
</dbReference>
<accession>A0A1M7MVC7</accession>